<dbReference type="Proteomes" id="UP000663508">
    <property type="component" value="Plasmid pVL1_3"/>
</dbReference>
<name>A0A8H8X195_9HYPH</name>
<dbReference type="Pfam" id="PF23639">
    <property type="entry name" value="DUF7146"/>
    <property type="match status" value="1"/>
</dbReference>
<geneLocation type="plasmid" evidence="3 4">
    <name>pVL1_3</name>
</geneLocation>
<evidence type="ECO:0000259" key="1">
    <source>
        <dbReference type="Pfam" id="PF13362"/>
    </source>
</evidence>
<proteinExistence type="predicted"/>
<dbReference type="InterPro" id="IPR034154">
    <property type="entry name" value="TOPRIM_DnaG/twinkle"/>
</dbReference>
<dbReference type="EMBL" id="AP024148">
    <property type="protein sequence ID" value="BCM87973.1"/>
    <property type="molecule type" value="Genomic_DNA"/>
</dbReference>
<evidence type="ECO:0000259" key="2">
    <source>
        <dbReference type="Pfam" id="PF23639"/>
    </source>
</evidence>
<evidence type="ECO:0000313" key="3">
    <source>
        <dbReference type="EMBL" id="BCM87973.1"/>
    </source>
</evidence>
<dbReference type="Pfam" id="PF13362">
    <property type="entry name" value="Toprim_3"/>
    <property type="match status" value="1"/>
</dbReference>
<accession>A0A8H8X195</accession>
<dbReference type="InterPro" id="IPR006171">
    <property type="entry name" value="TOPRIM_dom"/>
</dbReference>
<feature type="domain" description="Toprim" evidence="1">
    <location>
        <begin position="235"/>
        <end position="323"/>
    </location>
</feature>
<dbReference type="AlphaFoldDB" id="A0A8H8X195"/>
<evidence type="ECO:0000313" key="4">
    <source>
        <dbReference type="Proteomes" id="UP000663508"/>
    </source>
</evidence>
<protein>
    <submittedName>
        <fullName evidence="3">DNA primase</fullName>
    </submittedName>
</protein>
<dbReference type="KEGG" id="mind:mvi_64340"/>
<dbReference type="CDD" id="cd01029">
    <property type="entry name" value="TOPRIM_primases"/>
    <property type="match status" value="1"/>
</dbReference>
<dbReference type="InterPro" id="IPR055570">
    <property type="entry name" value="DUF7146"/>
</dbReference>
<gene>
    <name evidence="3" type="ORF">mvi_64340</name>
</gene>
<organism evidence="3 4">
    <name type="scientific">Methylobacterium indicum</name>
    <dbReference type="NCBI Taxonomy" id="1775910"/>
    <lineage>
        <taxon>Bacteria</taxon>
        <taxon>Pseudomonadati</taxon>
        <taxon>Pseudomonadota</taxon>
        <taxon>Alphaproteobacteria</taxon>
        <taxon>Hyphomicrobiales</taxon>
        <taxon>Methylobacteriaceae</taxon>
        <taxon>Methylobacterium</taxon>
    </lineage>
</organism>
<reference evidence="3" key="1">
    <citation type="submission" date="2020-11" db="EMBL/GenBank/DDBJ databases">
        <title>Complete genome sequence of a novel pathogenic Methylobacterium strain isolated from rice in Vietnam.</title>
        <authorList>
            <person name="Lai K."/>
            <person name="Okazaki S."/>
            <person name="Higashi K."/>
            <person name="Mori H."/>
            <person name="Toyoda A."/>
            <person name="Kurokawa K."/>
        </authorList>
    </citation>
    <scope>NUCLEOTIDE SEQUENCE</scope>
    <source>
        <strain evidence="3">VL1</strain>
        <plasmid evidence="3">pVL1_3</plasmid>
    </source>
</reference>
<dbReference type="RefSeq" id="WP_207184008.1">
    <property type="nucleotide sequence ID" value="NZ_AP024148.1"/>
</dbReference>
<sequence length="354" mass="38037">MTTRPTLADLSRQLADRAEAFCRRYLSNGYRSGRFWCVGDAYNSEGASMYVRLTGPSTGKGARGKWTDAATGEHGDLLDVIALQNGNRWKEALAEARAFLSLPEPAVPEPARNVSPASDTTESARRLWGYGRSIAGTPAAAYLRSRGLEHAVGEPSLRFHPRCLYRPSQKEPGPDTWHPALIARITDLSGAVMGVSRTWLAPDGRGKAALRDPRRGLGQQLGHGVRFRGTVPDLMVAGEGVETVLSLKLLLPAVPHVAGLSGGHLGALILPPGLRHLYIARDADPAGERGAAILRARAEAAGVLVSYLDPREDDHNRDLCHLGPRDLALHLAPQLDPNHAVAHLRFEDGEAAAA</sequence>
<keyword evidence="3" id="KW-0614">Plasmid</keyword>
<feature type="domain" description="DUF7146" evidence="2">
    <location>
        <begin position="119"/>
        <end position="227"/>
    </location>
</feature>